<dbReference type="AlphaFoldDB" id="A0A1Q9DDY3"/>
<keyword evidence="3" id="KW-1185">Reference proteome</keyword>
<evidence type="ECO:0000313" key="3">
    <source>
        <dbReference type="Proteomes" id="UP000186817"/>
    </source>
</evidence>
<reference evidence="2 3" key="1">
    <citation type="submission" date="2016-02" db="EMBL/GenBank/DDBJ databases">
        <title>Genome analysis of coral dinoflagellate symbionts highlights evolutionary adaptations to a symbiotic lifestyle.</title>
        <authorList>
            <person name="Aranda M."/>
            <person name="Li Y."/>
            <person name="Liew Y.J."/>
            <person name="Baumgarten S."/>
            <person name="Simakov O."/>
            <person name="Wilson M."/>
            <person name="Piel J."/>
            <person name="Ashoor H."/>
            <person name="Bougouffa S."/>
            <person name="Bajic V.B."/>
            <person name="Ryu T."/>
            <person name="Ravasi T."/>
            <person name="Bayer T."/>
            <person name="Micklem G."/>
            <person name="Kim H."/>
            <person name="Bhak J."/>
            <person name="Lajeunesse T.C."/>
            <person name="Voolstra C.R."/>
        </authorList>
    </citation>
    <scope>NUCLEOTIDE SEQUENCE [LARGE SCALE GENOMIC DNA]</scope>
    <source>
        <strain evidence="2 3">CCMP2467</strain>
    </source>
</reference>
<dbReference type="OrthoDB" id="10293140at2759"/>
<evidence type="ECO:0000256" key="1">
    <source>
        <dbReference type="SAM" id="MobiDB-lite"/>
    </source>
</evidence>
<organism evidence="2 3">
    <name type="scientific">Symbiodinium microadriaticum</name>
    <name type="common">Dinoflagellate</name>
    <name type="synonym">Zooxanthella microadriatica</name>
    <dbReference type="NCBI Taxonomy" id="2951"/>
    <lineage>
        <taxon>Eukaryota</taxon>
        <taxon>Sar</taxon>
        <taxon>Alveolata</taxon>
        <taxon>Dinophyceae</taxon>
        <taxon>Suessiales</taxon>
        <taxon>Symbiodiniaceae</taxon>
        <taxon>Symbiodinium</taxon>
    </lineage>
</organism>
<dbReference type="EMBL" id="LSRX01000583">
    <property type="protein sequence ID" value="OLP93391.1"/>
    <property type="molecule type" value="Genomic_DNA"/>
</dbReference>
<feature type="region of interest" description="Disordered" evidence="1">
    <location>
        <begin position="58"/>
        <end position="85"/>
    </location>
</feature>
<name>A0A1Q9DDY3_SYMMI</name>
<evidence type="ECO:0000313" key="2">
    <source>
        <dbReference type="EMBL" id="OLP93391.1"/>
    </source>
</evidence>
<sequence>MTAEQATVLQVSFFTNYFQPANLSDAAESSSDLAVSKPISDWLEKWWTRVQQCLPGPSHGEMGGATLVDSQSAGSQTQGQPEDASLYAEAEAIAVEEHEYHLEQRRLAEERARQEDEHESSLESWESEMQRVMEMFAPYEAAKEARAWDNWAMWDSMNRPQVRTRAHVEVEVGPAEGCRGEYKRLKLPVPECCGDEVVVKQARILRGESSPNSSAPTALLILCVLKKTWNYLSKIQKLVKYHKQGKRVTELVCYLKGVMGSGKRDTRVQRLICYLKGVMGSGMMQGVHSWTAKIVMIQRMNQLRGRFSSVLAENYKGHTRVAKGVV</sequence>
<comment type="caution">
    <text evidence="2">The sequence shown here is derived from an EMBL/GenBank/DDBJ whole genome shotgun (WGS) entry which is preliminary data.</text>
</comment>
<proteinExistence type="predicted"/>
<gene>
    <name evidence="2" type="ORF">AK812_SmicGene24722</name>
</gene>
<protein>
    <submittedName>
        <fullName evidence="2">Uncharacterized protein</fullName>
    </submittedName>
</protein>
<feature type="compositionally biased region" description="Polar residues" evidence="1">
    <location>
        <begin position="68"/>
        <end position="80"/>
    </location>
</feature>
<accession>A0A1Q9DDY3</accession>
<dbReference type="Proteomes" id="UP000186817">
    <property type="component" value="Unassembled WGS sequence"/>
</dbReference>